<dbReference type="PANTHER" id="PTHR43811:SF19">
    <property type="entry name" value="39 KDA FK506-BINDING NUCLEAR PROTEIN"/>
    <property type="match status" value="1"/>
</dbReference>
<evidence type="ECO:0000256" key="2">
    <source>
        <dbReference type="ARBA" id="ARBA00006577"/>
    </source>
</evidence>
<dbReference type="EC" id="5.2.1.8" evidence="6"/>
<dbReference type="SUPFAM" id="SSF54534">
    <property type="entry name" value="FKBP-like"/>
    <property type="match status" value="1"/>
</dbReference>
<keyword evidence="3 5" id="KW-0697">Rotamase</keyword>
<evidence type="ECO:0000313" key="9">
    <source>
        <dbReference type="Proteomes" id="UP000179183"/>
    </source>
</evidence>
<reference evidence="8 9" key="1">
    <citation type="journal article" date="2016" name="Nat. Commun.">
        <title>Thousands of microbial genomes shed light on interconnected biogeochemical processes in an aquifer system.</title>
        <authorList>
            <person name="Anantharaman K."/>
            <person name="Brown C.T."/>
            <person name="Hug L.A."/>
            <person name="Sharon I."/>
            <person name="Castelle C.J."/>
            <person name="Probst A.J."/>
            <person name="Thomas B.C."/>
            <person name="Singh A."/>
            <person name="Wilkins M.J."/>
            <person name="Karaoz U."/>
            <person name="Brodie E.L."/>
            <person name="Williams K.H."/>
            <person name="Hubbard S.S."/>
            <person name="Banfield J.F."/>
        </authorList>
    </citation>
    <scope>NUCLEOTIDE SEQUENCE [LARGE SCALE GENOMIC DNA]</scope>
</reference>
<dbReference type="PANTHER" id="PTHR43811">
    <property type="entry name" value="FKBP-TYPE PEPTIDYL-PROLYL CIS-TRANS ISOMERASE FKPA"/>
    <property type="match status" value="1"/>
</dbReference>
<evidence type="ECO:0000259" key="7">
    <source>
        <dbReference type="PROSITE" id="PS50059"/>
    </source>
</evidence>
<dbReference type="GO" id="GO:0003755">
    <property type="term" value="F:peptidyl-prolyl cis-trans isomerase activity"/>
    <property type="evidence" value="ECO:0007669"/>
    <property type="project" value="UniProtKB-UniRule"/>
</dbReference>
<dbReference type="AlphaFoldDB" id="A0A1G2HU27"/>
<protein>
    <recommendedName>
        <fullName evidence="6">Peptidyl-prolyl cis-trans isomerase</fullName>
        <ecNumber evidence="6">5.2.1.8</ecNumber>
    </recommendedName>
</protein>
<comment type="similarity">
    <text evidence="2 6">Belongs to the FKBP-type PPIase family.</text>
</comment>
<keyword evidence="4 5" id="KW-0413">Isomerase</keyword>
<evidence type="ECO:0000313" key="8">
    <source>
        <dbReference type="EMBL" id="OGZ65740.1"/>
    </source>
</evidence>
<accession>A0A1G2HU27</accession>
<comment type="catalytic activity">
    <reaction evidence="1 5 6">
        <text>[protein]-peptidylproline (omega=180) = [protein]-peptidylproline (omega=0)</text>
        <dbReference type="Rhea" id="RHEA:16237"/>
        <dbReference type="Rhea" id="RHEA-COMP:10747"/>
        <dbReference type="Rhea" id="RHEA-COMP:10748"/>
        <dbReference type="ChEBI" id="CHEBI:83833"/>
        <dbReference type="ChEBI" id="CHEBI:83834"/>
        <dbReference type="EC" id="5.2.1.8"/>
    </reaction>
</comment>
<evidence type="ECO:0000256" key="4">
    <source>
        <dbReference type="ARBA" id="ARBA00023235"/>
    </source>
</evidence>
<dbReference type="Gene3D" id="3.10.50.40">
    <property type="match status" value="1"/>
</dbReference>
<name>A0A1G2HU27_9BACT</name>
<dbReference type="InterPro" id="IPR001179">
    <property type="entry name" value="PPIase_FKBP_dom"/>
</dbReference>
<evidence type="ECO:0000256" key="6">
    <source>
        <dbReference type="RuleBase" id="RU003915"/>
    </source>
</evidence>
<sequence length="110" mass="11948">MQGMKVQVLAQGQGPQVKKDDIVTVHYVGTLQDGTKFDSSIDRNAPFSFPVGQGRVIAGWDLAIIGMKVGEKRKLTIPPELGYGKDGFINVIPPDATLTFEVELLGINTY</sequence>
<comment type="caution">
    <text evidence="8">The sequence shown here is derived from an EMBL/GenBank/DDBJ whole genome shotgun (WGS) entry which is preliminary data.</text>
</comment>
<evidence type="ECO:0000256" key="3">
    <source>
        <dbReference type="ARBA" id="ARBA00023110"/>
    </source>
</evidence>
<dbReference type="PROSITE" id="PS50059">
    <property type="entry name" value="FKBP_PPIASE"/>
    <property type="match status" value="1"/>
</dbReference>
<dbReference type="InterPro" id="IPR046357">
    <property type="entry name" value="PPIase_dom_sf"/>
</dbReference>
<feature type="domain" description="PPIase FKBP-type" evidence="7">
    <location>
        <begin position="20"/>
        <end position="108"/>
    </location>
</feature>
<gene>
    <name evidence="8" type="ORF">A3D34_03455</name>
</gene>
<dbReference type="FunFam" id="3.10.50.40:FF:000006">
    <property type="entry name" value="Peptidyl-prolyl cis-trans isomerase"/>
    <property type="match status" value="1"/>
</dbReference>
<evidence type="ECO:0000256" key="5">
    <source>
        <dbReference type="PROSITE-ProRule" id="PRU00277"/>
    </source>
</evidence>
<proteinExistence type="inferred from homology"/>
<organism evidence="8 9">
    <name type="scientific">Candidatus Staskawiczbacteria bacterium RIFCSPHIGHO2_02_FULL_33_16</name>
    <dbReference type="NCBI Taxonomy" id="1802204"/>
    <lineage>
        <taxon>Bacteria</taxon>
        <taxon>Candidatus Staskawicziibacteriota</taxon>
    </lineage>
</organism>
<evidence type="ECO:0000256" key="1">
    <source>
        <dbReference type="ARBA" id="ARBA00000971"/>
    </source>
</evidence>
<dbReference type="Pfam" id="PF00254">
    <property type="entry name" value="FKBP_C"/>
    <property type="match status" value="1"/>
</dbReference>
<dbReference type="Proteomes" id="UP000179183">
    <property type="component" value="Unassembled WGS sequence"/>
</dbReference>
<dbReference type="EMBL" id="MHOQ01000039">
    <property type="protein sequence ID" value="OGZ65740.1"/>
    <property type="molecule type" value="Genomic_DNA"/>
</dbReference>